<evidence type="ECO:0000256" key="3">
    <source>
        <dbReference type="ARBA" id="ARBA00022692"/>
    </source>
</evidence>
<keyword evidence="4 7" id="KW-1133">Transmembrane helix</keyword>
<feature type="compositionally biased region" description="Basic and acidic residues" evidence="6">
    <location>
        <begin position="67"/>
        <end position="80"/>
    </location>
</feature>
<organism evidence="9">
    <name type="scientific">Aerophobetes bacterium</name>
    <dbReference type="NCBI Taxonomy" id="2030807"/>
    <lineage>
        <taxon>Bacteria</taxon>
        <taxon>Candidatus Aerophobota</taxon>
    </lineage>
</organism>
<keyword evidence="3 7" id="KW-0812">Transmembrane</keyword>
<dbReference type="InterPro" id="IPR000983">
    <property type="entry name" value="Bac_GSPG_pilin"/>
</dbReference>
<feature type="compositionally biased region" description="Acidic residues" evidence="6">
    <location>
        <begin position="168"/>
        <end position="185"/>
    </location>
</feature>
<dbReference type="PANTHER" id="PTHR30093:SF44">
    <property type="entry name" value="TYPE II SECRETION SYSTEM CORE PROTEIN G"/>
    <property type="match status" value="1"/>
</dbReference>
<feature type="transmembrane region" description="Helical" evidence="7">
    <location>
        <begin position="12"/>
        <end position="33"/>
    </location>
</feature>
<dbReference type="PANTHER" id="PTHR30093">
    <property type="entry name" value="GENERAL SECRETION PATHWAY PROTEIN G"/>
    <property type="match status" value="1"/>
</dbReference>
<keyword evidence="2" id="KW-0488">Methylation</keyword>
<evidence type="ECO:0000256" key="6">
    <source>
        <dbReference type="SAM" id="MobiDB-lite"/>
    </source>
</evidence>
<dbReference type="SUPFAM" id="SSF54523">
    <property type="entry name" value="Pili subunits"/>
    <property type="match status" value="1"/>
</dbReference>
<comment type="subcellular location">
    <subcellularLocation>
        <location evidence="1">Membrane</location>
        <topology evidence="1">Single-pass membrane protein</topology>
    </subcellularLocation>
</comment>
<proteinExistence type="predicted"/>
<dbReference type="AlphaFoldDB" id="A0A7V0N100"/>
<dbReference type="Proteomes" id="UP000885660">
    <property type="component" value="Unassembled WGS sequence"/>
</dbReference>
<dbReference type="PROSITE" id="PS00409">
    <property type="entry name" value="PROKAR_NTER_METHYL"/>
    <property type="match status" value="1"/>
</dbReference>
<gene>
    <name evidence="9" type="ORF">ENG47_06355</name>
</gene>
<dbReference type="GO" id="GO:0015627">
    <property type="term" value="C:type II protein secretion system complex"/>
    <property type="evidence" value="ECO:0007669"/>
    <property type="project" value="InterPro"/>
</dbReference>
<dbReference type="EMBL" id="DRBC01000382">
    <property type="protein sequence ID" value="HDN85356.1"/>
    <property type="molecule type" value="Genomic_DNA"/>
</dbReference>
<feature type="domain" description="Type II secretion system protein GspG C-terminal" evidence="8">
    <location>
        <begin position="32"/>
        <end position="166"/>
    </location>
</feature>
<dbReference type="InterPro" id="IPR045584">
    <property type="entry name" value="Pilin-like"/>
</dbReference>
<dbReference type="PRINTS" id="PR00813">
    <property type="entry name" value="BCTERIALGSPG"/>
</dbReference>
<comment type="caution">
    <text evidence="9">The sequence shown here is derived from an EMBL/GenBank/DDBJ whole genome shotgun (WGS) entry which is preliminary data.</text>
</comment>
<keyword evidence="5 7" id="KW-0472">Membrane</keyword>
<dbReference type="InterPro" id="IPR012902">
    <property type="entry name" value="N_methyl_site"/>
</dbReference>
<evidence type="ECO:0000256" key="4">
    <source>
        <dbReference type="ARBA" id="ARBA00022989"/>
    </source>
</evidence>
<sequence length="207" mass="23519">MGQEKSEGFTLVELLIVIAVIFILATIVSLNLVRATNRAKRSEAQTFIGKLELAISMYRIDTGTYPSDKEGSKSLHRALDPDEDDPVRNIPGWKGPYLEFKDDEVNLEGELVDPWHRGKKDREHIYIYRANLDNDPATFPPFHNTTSFDIYSRGFDGKTGTDGKDANEFEDGDYCQNDMDDDEDGLIDELSLSEDKNGYLEDDINNW</sequence>
<evidence type="ECO:0000256" key="1">
    <source>
        <dbReference type="ARBA" id="ARBA00004167"/>
    </source>
</evidence>
<dbReference type="Pfam" id="PF07963">
    <property type="entry name" value="N_methyl"/>
    <property type="match status" value="1"/>
</dbReference>
<dbReference type="Gene3D" id="3.30.700.10">
    <property type="entry name" value="Glycoprotein, Type 4 Pilin"/>
    <property type="match status" value="1"/>
</dbReference>
<dbReference type="GO" id="GO:0015628">
    <property type="term" value="P:protein secretion by the type II secretion system"/>
    <property type="evidence" value="ECO:0007669"/>
    <property type="project" value="InterPro"/>
</dbReference>
<dbReference type="GO" id="GO:0016020">
    <property type="term" value="C:membrane"/>
    <property type="evidence" value="ECO:0007669"/>
    <property type="project" value="UniProtKB-SubCell"/>
</dbReference>
<accession>A0A7V0N100</accession>
<evidence type="ECO:0000313" key="9">
    <source>
        <dbReference type="EMBL" id="HDN85356.1"/>
    </source>
</evidence>
<evidence type="ECO:0000259" key="8">
    <source>
        <dbReference type="Pfam" id="PF08334"/>
    </source>
</evidence>
<evidence type="ECO:0000256" key="7">
    <source>
        <dbReference type="SAM" id="Phobius"/>
    </source>
</evidence>
<dbReference type="NCBIfam" id="TIGR02532">
    <property type="entry name" value="IV_pilin_GFxxxE"/>
    <property type="match status" value="1"/>
</dbReference>
<dbReference type="InterPro" id="IPR013545">
    <property type="entry name" value="T2SS_protein-GspG_C"/>
</dbReference>
<evidence type="ECO:0000256" key="2">
    <source>
        <dbReference type="ARBA" id="ARBA00022481"/>
    </source>
</evidence>
<protein>
    <submittedName>
        <fullName evidence="9">Prepilin-type N-terminal cleavage/methylation domain-containing protein</fullName>
    </submittedName>
</protein>
<name>A0A7V0N100_UNCAE</name>
<dbReference type="Pfam" id="PF08334">
    <property type="entry name" value="T2SSG"/>
    <property type="match status" value="1"/>
</dbReference>
<evidence type="ECO:0000256" key="5">
    <source>
        <dbReference type="ARBA" id="ARBA00023136"/>
    </source>
</evidence>
<reference evidence="9" key="1">
    <citation type="journal article" date="2020" name="mSystems">
        <title>Genome- and Community-Level Interaction Insights into Carbon Utilization and Element Cycling Functions of Hydrothermarchaeota in Hydrothermal Sediment.</title>
        <authorList>
            <person name="Zhou Z."/>
            <person name="Liu Y."/>
            <person name="Xu W."/>
            <person name="Pan J."/>
            <person name="Luo Z.H."/>
            <person name="Li M."/>
        </authorList>
    </citation>
    <scope>NUCLEOTIDE SEQUENCE [LARGE SCALE GENOMIC DNA]</scope>
    <source>
        <strain evidence="9">HyVt-219</strain>
    </source>
</reference>
<feature type="region of interest" description="Disordered" evidence="6">
    <location>
        <begin position="66"/>
        <end position="88"/>
    </location>
</feature>
<feature type="region of interest" description="Disordered" evidence="6">
    <location>
        <begin position="159"/>
        <end position="185"/>
    </location>
</feature>